<dbReference type="PANTHER" id="PTHR30055:SF234">
    <property type="entry name" value="HTH-TYPE TRANSCRIPTIONAL REGULATOR BETI"/>
    <property type="match status" value="1"/>
</dbReference>
<keyword evidence="3" id="KW-0804">Transcription</keyword>
<keyword evidence="7" id="KW-1185">Reference proteome</keyword>
<name>A0ABP8HKD7_9BACT</name>
<dbReference type="EMBL" id="BAABGY010000014">
    <property type="protein sequence ID" value="GAA4340556.1"/>
    <property type="molecule type" value="Genomic_DNA"/>
</dbReference>
<reference evidence="7" key="1">
    <citation type="journal article" date="2019" name="Int. J. Syst. Evol. Microbiol.">
        <title>The Global Catalogue of Microorganisms (GCM) 10K type strain sequencing project: providing services to taxonomists for standard genome sequencing and annotation.</title>
        <authorList>
            <consortium name="The Broad Institute Genomics Platform"/>
            <consortium name="The Broad Institute Genome Sequencing Center for Infectious Disease"/>
            <person name="Wu L."/>
            <person name="Ma J."/>
        </authorList>
    </citation>
    <scope>NUCLEOTIDE SEQUENCE [LARGE SCALE GENOMIC DNA]</scope>
    <source>
        <strain evidence="7">JCM 17919</strain>
    </source>
</reference>
<dbReference type="Pfam" id="PF13305">
    <property type="entry name" value="TetR_C_33"/>
    <property type="match status" value="1"/>
</dbReference>
<dbReference type="RefSeq" id="WP_345257477.1">
    <property type="nucleotide sequence ID" value="NZ_BAABGY010000014.1"/>
</dbReference>
<evidence type="ECO:0000256" key="2">
    <source>
        <dbReference type="ARBA" id="ARBA00023125"/>
    </source>
</evidence>
<accession>A0ABP8HKD7</accession>
<dbReference type="PANTHER" id="PTHR30055">
    <property type="entry name" value="HTH-TYPE TRANSCRIPTIONAL REGULATOR RUTR"/>
    <property type="match status" value="1"/>
</dbReference>
<feature type="domain" description="HTH tetR-type" evidence="5">
    <location>
        <begin position="12"/>
        <end position="72"/>
    </location>
</feature>
<evidence type="ECO:0000256" key="3">
    <source>
        <dbReference type="ARBA" id="ARBA00023163"/>
    </source>
</evidence>
<feature type="DNA-binding region" description="H-T-H motif" evidence="4">
    <location>
        <begin position="35"/>
        <end position="54"/>
    </location>
</feature>
<organism evidence="6 7">
    <name type="scientific">Flaviaesturariibacter amylovorans</name>
    <dbReference type="NCBI Taxonomy" id="1084520"/>
    <lineage>
        <taxon>Bacteria</taxon>
        <taxon>Pseudomonadati</taxon>
        <taxon>Bacteroidota</taxon>
        <taxon>Chitinophagia</taxon>
        <taxon>Chitinophagales</taxon>
        <taxon>Chitinophagaceae</taxon>
        <taxon>Flaviaestuariibacter</taxon>
    </lineage>
</organism>
<dbReference type="PROSITE" id="PS50977">
    <property type="entry name" value="HTH_TETR_2"/>
    <property type="match status" value="1"/>
</dbReference>
<evidence type="ECO:0000313" key="6">
    <source>
        <dbReference type="EMBL" id="GAA4340556.1"/>
    </source>
</evidence>
<proteinExistence type="predicted"/>
<keyword evidence="2 4" id="KW-0238">DNA-binding</keyword>
<dbReference type="SUPFAM" id="SSF46689">
    <property type="entry name" value="Homeodomain-like"/>
    <property type="match status" value="1"/>
</dbReference>
<dbReference type="InterPro" id="IPR050109">
    <property type="entry name" value="HTH-type_TetR-like_transc_reg"/>
</dbReference>
<dbReference type="InterPro" id="IPR036271">
    <property type="entry name" value="Tet_transcr_reg_TetR-rel_C_sf"/>
</dbReference>
<dbReference type="InterPro" id="IPR025996">
    <property type="entry name" value="MT1864/Rv1816-like_C"/>
</dbReference>
<dbReference type="SUPFAM" id="SSF48498">
    <property type="entry name" value="Tetracyclin repressor-like, C-terminal domain"/>
    <property type="match status" value="1"/>
</dbReference>
<dbReference type="Pfam" id="PF00440">
    <property type="entry name" value="TetR_N"/>
    <property type="match status" value="1"/>
</dbReference>
<gene>
    <name evidence="6" type="ORF">GCM10023184_38340</name>
</gene>
<comment type="caution">
    <text evidence="6">The sequence shown here is derived from an EMBL/GenBank/DDBJ whole genome shotgun (WGS) entry which is preliminary data.</text>
</comment>
<evidence type="ECO:0000313" key="7">
    <source>
        <dbReference type="Proteomes" id="UP001501725"/>
    </source>
</evidence>
<evidence type="ECO:0000256" key="4">
    <source>
        <dbReference type="PROSITE-ProRule" id="PRU00335"/>
    </source>
</evidence>
<evidence type="ECO:0000256" key="1">
    <source>
        <dbReference type="ARBA" id="ARBA00023015"/>
    </source>
</evidence>
<dbReference type="Proteomes" id="UP001501725">
    <property type="component" value="Unassembled WGS sequence"/>
</dbReference>
<evidence type="ECO:0000259" key="5">
    <source>
        <dbReference type="PROSITE" id="PS50977"/>
    </source>
</evidence>
<dbReference type="InterPro" id="IPR009057">
    <property type="entry name" value="Homeodomain-like_sf"/>
</dbReference>
<keyword evidence="1" id="KW-0805">Transcription regulation</keyword>
<sequence length="202" mass="22823">MGIVDRRKRQKEEVRAAILSTSWQMVKSEGWQALSIRKIAEAIEYSVPVIYDHFANKEAILFEFAKEGYRLLAAELEVAAAKHPAPEDQIRAMADAYWHFAFRNQEHYQLMFGIGMATCEVEKCMPEKAAFRDKLVAPILTLLENKPAATDSTSVCLKYHTLWSVMHGLVSIKMMGSSDVSDELNKIVLDDAVNGFIRNLKG</sequence>
<protein>
    <submittedName>
        <fullName evidence="6">TetR/AcrR family transcriptional regulator</fullName>
    </submittedName>
</protein>
<dbReference type="Gene3D" id="1.10.357.10">
    <property type="entry name" value="Tetracycline Repressor, domain 2"/>
    <property type="match status" value="1"/>
</dbReference>
<dbReference type="InterPro" id="IPR001647">
    <property type="entry name" value="HTH_TetR"/>
</dbReference>